<dbReference type="Gene3D" id="3.40.50.1820">
    <property type="entry name" value="alpha/beta hydrolase"/>
    <property type="match status" value="1"/>
</dbReference>
<dbReference type="GO" id="GO:0005975">
    <property type="term" value="P:carbohydrate metabolic process"/>
    <property type="evidence" value="ECO:0007669"/>
    <property type="project" value="InterPro"/>
</dbReference>
<gene>
    <name evidence="4" type="ORF">FYK55_23330</name>
</gene>
<dbReference type="AlphaFoldDB" id="A0A5M6CWX8"/>
<dbReference type="PANTHER" id="PTHR48098">
    <property type="entry name" value="ENTEROCHELIN ESTERASE-RELATED"/>
    <property type="match status" value="1"/>
</dbReference>
<feature type="chain" id="PRO_5024414715" description="Glycoside hydrolase family 13 N-terminal domain-containing protein" evidence="2">
    <location>
        <begin position="28"/>
        <end position="415"/>
    </location>
</feature>
<dbReference type="Pfam" id="PF00756">
    <property type="entry name" value="Esterase"/>
    <property type="match status" value="1"/>
</dbReference>
<keyword evidence="5" id="KW-1185">Reference proteome</keyword>
<accession>A0A5M6CWX8</accession>
<dbReference type="InterPro" id="IPR004193">
    <property type="entry name" value="Glyco_hydro_13_N"/>
</dbReference>
<name>A0A5M6CWX8_9BACT</name>
<proteinExistence type="predicted"/>
<feature type="signal peptide" evidence="2">
    <location>
        <begin position="1"/>
        <end position="27"/>
    </location>
</feature>
<protein>
    <recommendedName>
        <fullName evidence="3">Glycoside hydrolase family 13 N-terminal domain-containing protein</fullName>
    </recommendedName>
</protein>
<dbReference type="SUPFAM" id="SSF81296">
    <property type="entry name" value="E set domains"/>
    <property type="match status" value="1"/>
</dbReference>
<dbReference type="GO" id="GO:0016747">
    <property type="term" value="F:acyltransferase activity, transferring groups other than amino-acyl groups"/>
    <property type="evidence" value="ECO:0007669"/>
    <property type="project" value="TreeGrafter"/>
</dbReference>
<dbReference type="GO" id="GO:0004553">
    <property type="term" value="F:hydrolase activity, hydrolyzing O-glycosyl compounds"/>
    <property type="evidence" value="ECO:0007669"/>
    <property type="project" value="InterPro"/>
</dbReference>
<evidence type="ECO:0000259" key="3">
    <source>
        <dbReference type="Pfam" id="PF02922"/>
    </source>
</evidence>
<evidence type="ECO:0000256" key="1">
    <source>
        <dbReference type="SAM" id="MobiDB-lite"/>
    </source>
</evidence>
<sequence length="415" mass="45715">MHPQSIRLIVVVALFGSLATGMRPATAQPDGGAPFQPPVESPEVQDDGSVVFRIRADKAETVQLASSDLFAFGQSAELKTNDAGIWETTLKETPAGAYRYRFDIDGVSVIDPANNSTSEVNAGVWSLLHIPGATWMDAGKERHGAVAEVHYFSTPLDRMRRMHVYTPPGYAMDPQQDYPVLYLLHGAMDCDDSWSTVGRAGYILDQLIARGEAEPMIVVMPAGHTGPFRFGRNSIPIDEFSEDFTQAIRPYIEANYRVRSGRANRAIAGLSMGGAQTLNIAFENLADYAFVGVFSSGVFGITGRGPGSPNGDRPSWREQHQTSLEDSELKQGLKKVWFATGRDDFLLETSRATVDMLKENGFDVDFEETDGGHTWTNWREYLHTFAQYLFRDDPEIVQLPESSAQPASAEQPQAP</sequence>
<dbReference type="EMBL" id="VWOX01000017">
    <property type="protein sequence ID" value="KAA5539734.1"/>
    <property type="molecule type" value="Genomic_DNA"/>
</dbReference>
<dbReference type="InterPro" id="IPR000801">
    <property type="entry name" value="Esterase-like"/>
</dbReference>
<dbReference type="InterPro" id="IPR050583">
    <property type="entry name" value="Mycobacterial_A85_antigen"/>
</dbReference>
<dbReference type="Proteomes" id="UP000324479">
    <property type="component" value="Unassembled WGS sequence"/>
</dbReference>
<dbReference type="Pfam" id="PF02922">
    <property type="entry name" value="CBM_48"/>
    <property type="match status" value="1"/>
</dbReference>
<dbReference type="InterPro" id="IPR013783">
    <property type="entry name" value="Ig-like_fold"/>
</dbReference>
<keyword evidence="2" id="KW-0732">Signal</keyword>
<comment type="caution">
    <text evidence="4">The sequence shown here is derived from an EMBL/GenBank/DDBJ whole genome shotgun (WGS) entry which is preliminary data.</text>
</comment>
<organism evidence="4 5">
    <name type="scientific">Roseiconus nitratireducens</name>
    <dbReference type="NCBI Taxonomy" id="2605748"/>
    <lineage>
        <taxon>Bacteria</taxon>
        <taxon>Pseudomonadati</taxon>
        <taxon>Planctomycetota</taxon>
        <taxon>Planctomycetia</taxon>
        <taxon>Pirellulales</taxon>
        <taxon>Pirellulaceae</taxon>
        <taxon>Roseiconus</taxon>
    </lineage>
</organism>
<evidence type="ECO:0000313" key="5">
    <source>
        <dbReference type="Proteomes" id="UP000324479"/>
    </source>
</evidence>
<dbReference type="InterPro" id="IPR014756">
    <property type="entry name" value="Ig_E-set"/>
</dbReference>
<dbReference type="InterPro" id="IPR029058">
    <property type="entry name" value="AB_hydrolase_fold"/>
</dbReference>
<feature type="region of interest" description="Disordered" evidence="1">
    <location>
        <begin position="25"/>
        <end position="44"/>
    </location>
</feature>
<feature type="domain" description="Glycoside hydrolase family 13 N-terminal" evidence="3">
    <location>
        <begin position="45"/>
        <end position="106"/>
    </location>
</feature>
<feature type="region of interest" description="Disordered" evidence="1">
    <location>
        <begin position="304"/>
        <end position="326"/>
    </location>
</feature>
<reference evidence="4 5" key="1">
    <citation type="submission" date="2019-08" db="EMBL/GenBank/DDBJ databases">
        <authorList>
            <person name="Dhanesh K."/>
            <person name="Kumar G."/>
            <person name="Sasikala C."/>
            <person name="Venkata Ramana C."/>
        </authorList>
    </citation>
    <scope>NUCLEOTIDE SEQUENCE [LARGE SCALE GENOMIC DNA]</scope>
    <source>
        <strain evidence="4 5">JC645</strain>
    </source>
</reference>
<dbReference type="RefSeq" id="WP_150079044.1">
    <property type="nucleotide sequence ID" value="NZ_VWOX01000017.1"/>
</dbReference>
<evidence type="ECO:0000256" key="2">
    <source>
        <dbReference type="SAM" id="SignalP"/>
    </source>
</evidence>
<dbReference type="SUPFAM" id="SSF53474">
    <property type="entry name" value="alpha/beta-Hydrolases"/>
    <property type="match status" value="1"/>
</dbReference>
<dbReference type="Gene3D" id="2.60.40.10">
    <property type="entry name" value="Immunoglobulins"/>
    <property type="match status" value="1"/>
</dbReference>
<dbReference type="PANTHER" id="PTHR48098:SF1">
    <property type="entry name" value="DIACYLGLYCEROL ACYLTRANSFERASE_MYCOLYLTRANSFERASE AG85A"/>
    <property type="match status" value="1"/>
</dbReference>
<evidence type="ECO:0000313" key="4">
    <source>
        <dbReference type="EMBL" id="KAA5539734.1"/>
    </source>
</evidence>